<dbReference type="Proteomes" id="UP000192660">
    <property type="component" value="Unassembled WGS sequence"/>
</dbReference>
<proteinExistence type="predicted"/>
<protein>
    <submittedName>
        <fullName evidence="1">Uncharacterized protein</fullName>
    </submittedName>
</protein>
<name>A0A1W1W7F2_SULTA</name>
<dbReference type="EMBL" id="FWWY01000001">
    <property type="protein sequence ID" value="SMC02122.1"/>
    <property type="molecule type" value="Genomic_DNA"/>
</dbReference>
<evidence type="ECO:0000313" key="2">
    <source>
        <dbReference type="Proteomes" id="UP000192660"/>
    </source>
</evidence>
<gene>
    <name evidence="1" type="ORF">SAMN00768000_0339</name>
</gene>
<sequence>MKHWQLVTVISLILLWMATFKPADGYIPTPSPITDVYHMVL</sequence>
<evidence type="ECO:0000313" key="1">
    <source>
        <dbReference type="EMBL" id="SMC02122.1"/>
    </source>
</evidence>
<dbReference type="AlphaFoldDB" id="A0A1W1W7F2"/>
<accession>A0A1W1W7F2</accession>
<dbReference type="RefSeq" id="WP_020376209.1">
    <property type="nucleotide sequence ID" value="NZ_FWWY01000001.1"/>
</dbReference>
<keyword evidence="2" id="KW-1185">Reference proteome</keyword>
<reference evidence="2" key="1">
    <citation type="submission" date="2017-04" db="EMBL/GenBank/DDBJ databases">
        <authorList>
            <person name="Varghese N."/>
            <person name="Submissions S."/>
        </authorList>
    </citation>
    <scope>NUCLEOTIDE SEQUENCE [LARGE SCALE GENOMIC DNA]</scope>
    <source>
        <strain evidence="2">DSM 9293</strain>
    </source>
</reference>
<organism evidence="1 2">
    <name type="scientific">Sulfobacillus thermosulfidooxidans (strain DSM 9293 / VKM B-1269 / AT-1)</name>
    <dbReference type="NCBI Taxonomy" id="929705"/>
    <lineage>
        <taxon>Bacteria</taxon>
        <taxon>Bacillati</taxon>
        <taxon>Bacillota</taxon>
        <taxon>Clostridia</taxon>
        <taxon>Eubacteriales</taxon>
        <taxon>Clostridiales Family XVII. Incertae Sedis</taxon>
        <taxon>Sulfobacillus</taxon>
    </lineage>
</organism>